<proteinExistence type="predicted"/>
<name>A0A7Y9LV73_9MICC</name>
<evidence type="ECO:0000313" key="2">
    <source>
        <dbReference type="Proteomes" id="UP000521748"/>
    </source>
</evidence>
<sequence>MARRRTPSVPASPLVLTLLALLALFLVSCAPSSNSNTPSSTSNPPASASETSLTIEVKATPESNSSSSVLNCTGAKSLDGSTVKLADAACAALEKAGPGIFQAPITPQSCTMQMGGPQTAKVSGTFHGSVVEKTFDQHDGCAIAEWNQLAPLFGSDAADGKL</sequence>
<keyword evidence="2" id="KW-1185">Reference proteome</keyword>
<gene>
    <name evidence="1" type="ORF">FHU41_002446</name>
</gene>
<dbReference type="PROSITE" id="PS51257">
    <property type="entry name" value="PROKAR_LIPOPROTEIN"/>
    <property type="match status" value="1"/>
</dbReference>
<organism evidence="1 2">
    <name type="scientific">Psychromicrobium silvestre</name>
    <dbReference type="NCBI Taxonomy" id="1645614"/>
    <lineage>
        <taxon>Bacteria</taxon>
        <taxon>Bacillati</taxon>
        <taxon>Actinomycetota</taxon>
        <taxon>Actinomycetes</taxon>
        <taxon>Micrococcales</taxon>
        <taxon>Micrococcaceae</taxon>
        <taxon>Psychromicrobium</taxon>
    </lineage>
</organism>
<reference evidence="1 2" key="1">
    <citation type="submission" date="2020-07" db="EMBL/GenBank/DDBJ databases">
        <title>Sequencing the genomes of 1000 actinobacteria strains.</title>
        <authorList>
            <person name="Klenk H.-P."/>
        </authorList>
    </citation>
    <scope>NUCLEOTIDE SEQUENCE [LARGE SCALE GENOMIC DNA]</scope>
    <source>
        <strain evidence="1 2">DSM 102047</strain>
    </source>
</reference>
<evidence type="ECO:0000313" key="1">
    <source>
        <dbReference type="EMBL" id="NYE96196.1"/>
    </source>
</evidence>
<dbReference type="InterPro" id="IPR036819">
    <property type="entry name" value="Subtilisin_inhibitor-like_sf"/>
</dbReference>
<comment type="caution">
    <text evidence="1">The sequence shown here is derived from an EMBL/GenBank/DDBJ whole genome shotgun (WGS) entry which is preliminary data.</text>
</comment>
<evidence type="ECO:0008006" key="3">
    <source>
        <dbReference type="Google" id="ProtNLM"/>
    </source>
</evidence>
<dbReference type="RefSeq" id="WP_179389884.1">
    <property type="nucleotide sequence ID" value="NZ_JACBYQ010000002.1"/>
</dbReference>
<dbReference type="Gene3D" id="3.30.350.10">
    <property type="entry name" value="Subtilisin inhibitor-like"/>
    <property type="match status" value="1"/>
</dbReference>
<dbReference type="AlphaFoldDB" id="A0A7Y9LV73"/>
<accession>A0A7Y9LV73</accession>
<dbReference type="EMBL" id="JACBYQ010000002">
    <property type="protein sequence ID" value="NYE96196.1"/>
    <property type="molecule type" value="Genomic_DNA"/>
</dbReference>
<dbReference type="Proteomes" id="UP000521748">
    <property type="component" value="Unassembled WGS sequence"/>
</dbReference>
<protein>
    <recommendedName>
        <fullName evidence="3">Subtilisin inhibitor-like protein</fullName>
    </recommendedName>
</protein>
<dbReference type="GO" id="GO:0004867">
    <property type="term" value="F:serine-type endopeptidase inhibitor activity"/>
    <property type="evidence" value="ECO:0007669"/>
    <property type="project" value="InterPro"/>
</dbReference>
<dbReference type="SUPFAM" id="SSF55399">
    <property type="entry name" value="Subtilisin inhibitor"/>
    <property type="match status" value="1"/>
</dbReference>